<reference evidence="6 7" key="1">
    <citation type="submission" date="2024-04" db="EMBL/GenBank/DDBJ databases">
        <authorList>
            <person name="Rising A."/>
            <person name="Reimegard J."/>
            <person name="Sonavane S."/>
            <person name="Akerstrom W."/>
            <person name="Nylinder S."/>
            <person name="Hedman E."/>
            <person name="Kallberg Y."/>
        </authorList>
    </citation>
    <scope>NUCLEOTIDE SEQUENCE [LARGE SCALE GENOMIC DNA]</scope>
</reference>
<dbReference type="InterPro" id="IPR042778">
    <property type="entry name" value="ZCWPW1/ZCWPW2"/>
</dbReference>
<feature type="non-terminal residue" evidence="6">
    <location>
        <position position="127"/>
    </location>
</feature>
<evidence type="ECO:0000256" key="1">
    <source>
        <dbReference type="ARBA" id="ARBA00022723"/>
    </source>
</evidence>
<sequence>MGRKRKSKEALETSTRDLLQHWNEYYTNTNFGIGVQCSRCQKWRLTYQYQESKDVPTDWNCSMWKINKKKRGNCSIHSNLTEADFAREDYPPGTVVWAKLSGFPWWPAMVEDSPDAQAFFMTLENGK</sequence>
<dbReference type="AlphaFoldDB" id="A0AAV2B9H0"/>
<dbReference type="PANTHER" id="PTHR15999:SF2">
    <property type="entry name" value="ZINC FINGER CW-TYPE PWWP DOMAIN PROTEIN 1"/>
    <property type="match status" value="1"/>
</dbReference>
<accession>A0AAV2B9H0</accession>
<dbReference type="Gene3D" id="3.30.40.100">
    <property type="match status" value="1"/>
</dbReference>
<evidence type="ECO:0000256" key="2">
    <source>
        <dbReference type="ARBA" id="ARBA00022771"/>
    </source>
</evidence>
<keyword evidence="2" id="KW-0863">Zinc-finger</keyword>
<dbReference type="PANTHER" id="PTHR15999">
    <property type="entry name" value="ZINC FINGER CW-TYPE PWWP DOMAIN PROTEIN 1"/>
    <property type="match status" value="1"/>
</dbReference>
<proteinExistence type="predicted"/>
<feature type="domain" description="CW-type" evidence="5">
    <location>
        <begin position="16"/>
        <end position="82"/>
    </location>
</feature>
<dbReference type="Pfam" id="PF07496">
    <property type="entry name" value="zf-CW"/>
    <property type="match status" value="1"/>
</dbReference>
<dbReference type="InterPro" id="IPR011124">
    <property type="entry name" value="Znf_CW"/>
</dbReference>
<dbReference type="PROSITE" id="PS51050">
    <property type="entry name" value="ZF_CW"/>
    <property type="match status" value="1"/>
</dbReference>
<dbReference type="Gene3D" id="2.30.30.140">
    <property type="match status" value="1"/>
</dbReference>
<feature type="domain" description="PWWP" evidence="4">
    <location>
        <begin position="92"/>
        <end position="127"/>
    </location>
</feature>
<dbReference type="Proteomes" id="UP001497382">
    <property type="component" value="Unassembled WGS sequence"/>
</dbReference>
<evidence type="ECO:0000259" key="4">
    <source>
        <dbReference type="PROSITE" id="PS50812"/>
    </source>
</evidence>
<dbReference type="Pfam" id="PF00855">
    <property type="entry name" value="PWWP"/>
    <property type="match status" value="1"/>
</dbReference>
<keyword evidence="3" id="KW-0862">Zinc</keyword>
<keyword evidence="1" id="KW-0479">Metal-binding</keyword>
<organism evidence="6 7">
    <name type="scientific">Larinioides sclopetarius</name>
    <dbReference type="NCBI Taxonomy" id="280406"/>
    <lineage>
        <taxon>Eukaryota</taxon>
        <taxon>Metazoa</taxon>
        <taxon>Ecdysozoa</taxon>
        <taxon>Arthropoda</taxon>
        <taxon>Chelicerata</taxon>
        <taxon>Arachnida</taxon>
        <taxon>Araneae</taxon>
        <taxon>Araneomorphae</taxon>
        <taxon>Entelegynae</taxon>
        <taxon>Araneoidea</taxon>
        <taxon>Araneidae</taxon>
        <taxon>Larinioides</taxon>
    </lineage>
</organism>
<evidence type="ECO:0000313" key="6">
    <source>
        <dbReference type="EMBL" id="CAL1292841.1"/>
    </source>
</evidence>
<protein>
    <recommendedName>
        <fullName evidence="8">Zinc finger CW-type PWWP domain protein 1</fullName>
    </recommendedName>
</protein>
<evidence type="ECO:0000256" key="3">
    <source>
        <dbReference type="ARBA" id="ARBA00022833"/>
    </source>
</evidence>
<name>A0AAV2B9H0_9ARAC</name>
<gene>
    <name evidence="6" type="ORF">LARSCL_LOCUS17875</name>
</gene>
<evidence type="ECO:0000313" key="7">
    <source>
        <dbReference type="Proteomes" id="UP001497382"/>
    </source>
</evidence>
<dbReference type="PROSITE" id="PS50812">
    <property type="entry name" value="PWWP"/>
    <property type="match status" value="1"/>
</dbReference>
<keyword evidence="7" id="KW-1185">Reference proteome</keyword>
<evidence type="ECO:0008006" key="8">
    <source>
        <dbReference type="Google" id="ProtNLM"/>
    </source>
</evidence>
<dbReference type="GO" id="GO:0008270">
    <property type="term" value="F:zinc ion binding"/>
    <property type="evidence" value="ECO:0007669"/>
    <property type="project" value="UniProtKB-KW"/>
</dbReference>
<dbReference type="SUPFAM" id="SSF63748">
    <property type="entry name" value="Tudor/PWWP/MBT"/>
    <property type="match status" value="1"/>
</dbReference>
<dbReference type="InterPro" id="IPR000313">
    <property type="entry name" value="PWWP_dom"/>
</dbReference>
<dbReference type="EMBL" id="CAXIEN010000314">
    <property type="protein sequence ID" value="CAL1292841.1"/>
    <property type="molecule type" value="Genomic_DNA"/>
</dbReference>
<evidence type="ECO:0000259" key="5">
    <source>
        <dbReference type="PROSITE" id="PS51050"/>
    </source>
</evidence>
<comment type="caution">
    <text evidence="6">The sequence shown here is derived from an EMBL/GenBank/DDBJ whole genome shotgun (WGS) entry which is preliminary data.</text>
</comment>